<dbReference type="PROSITE" id="PS51688">
    <property type="entry name" value="ICA"/>
    <property type="match status" value="1"/>
</dbReference>
<feature type="signal peptide" evidence="2">
    <location>
        <begin position="1"/>
        <end position="30"/>
    </location>
</feature>
<sequence>MKTDKKHYLLFLMSVAILAAVFALPSGIHAANIVAKLPSNDGNDAFEVQDSGSVSLMDVLSDGKVGIGTATPKEIFQIGDRWTFSDGGWKVMGLNSFWDGVNDVRIENGPSAALAFTSLGDILFRTASSGSTGDLLDGGGFSTWVTPPFIIKNDGKVGIGTSSPSRRFEIFESDTGAHQQILSISSVFGGSVNNFRSIVWRDEFDQTVAGIGSVWDGTSNNIHFHSQYKGGVKSESDVTMSIMGTGKVGIGTTVPSAILSVKDDLSSTSNAMQIDTDGSGTALYVAVEGTGDVLHAFQSTTDNGLTVKNSGNVGIGTASPNQKLTLAGTMSLKEQASANADTAAYGQIWVKTATPNQLWFTDDAGTDVQLGVGGGGGASAINDLSDGITNTTSVFLGSGAGVSDDGTNNNNTALGTGTLNQNTSGSGNTATGFHALNQNITGFQNTATGFMALRYNTTGVQNAANGDLALTSNTTGSNNTANGTLASGNNTEGLNNTAIGSAALNYNQIGNNNVSLGYQAGLGVNGNSQSNNIFLGYRAADNVTTGSNNIVLGYDIDLTTPTSSNTLNIGNLIFGTGIDGTGTTLSSGNVGIGTTSPTDKLTVKGLATFLDSADNNRLAIGFDVEPIIELRDSAGKDRILIDVDDAQGGVFEVLNATEQQLAIMTEGVGGNGVVIVRPASSSAETAGMGGDGVLFVNTGTGTRVAEMFSISSTGNGAINLYSSTGTNGMFLGGDGTASKVNGTSWTVLSDERLKVIHGTFDAGIDEVLKLQPIKFRYKKDNLMNLPENGEHIGFSAQEVQKILPEAVSENAKGFLQIQSDPILWSMLNAIKEQQVQIEQLKMDNEIARRDNTALKAGNNLLREELVSQKERQNALEAMFLVGTGARKKKLVKLNDNKVITK</sequence>
<dbReference type="AlphaFoldDB" id="A0A286U3D8"/>
<comment type="caution">
    <text evidence="4">The sequence shown here is derived from an EMBL/GenBank/DDBJ whole genome shotgun (WGS) entry which is preliminary data.</text>
</comment>
<dbReference type="InterPro" id="IPR036388">
    <property type="entry name" value="WH-like_DNA-bd_sf"/>
</dbReference>
<dbReference type="InterPro" id="IPR030392">
    <property type="entry name" value="S74_ICA"/>
</dbReference>
<dbReference type="Proteomes" id="UP000218542">
    <property type="component" value="Unassembled WGS sequence"/>
</dbReference>
<dbReference type="GO" id="GO:0016740">
    <property type="term" value="F:transferase activity"/>
    <property type="evidence" value="ECO:0007669"/>
    <property type="project" value="UniProtKB-KW"/>
</dbReference>
<evidence type="ECO:0000313" key="5">
    <source>
        <dbReference type="Proteomes" id="UP000218542"/>
    </source>
</evidence>
<gene>
    <name evidence="4" type="ORF">SCALIN_C38_0021</name>
</gene>
<keyword evidence="5" id="KW-1185">Reference proteome</keyword>
<proteinExistence type="predicted"/>
<keyword evidence="1" id="KW-0175">Coiled coil</keyword>
<feature type="coiled-coil region" evidence="1">
    <location>
        <begin position="830"/>
        <end position="878"/>
    </location>
</feature>
<accession>A0A286U3D8</accession>
<feature type="domain" description="Peptidase S74" evidence="3">
    <location>
        <begin position="749"/>
        <end position="844"/>
    </location>
</feature>
<name>A0A286U3D8_9BACT</name>
<feature type="chain" id="PRO_5012922508" evidence="2">
    <location>
        <begin position="31"/>
        <end position="901"/>
    </location>
</feature>
<evidence type="ECO:0000259" key="3">
    <source>
        <dbReference type="PROSITE" id="PS51688"/>
    </source>
</evidence>
<evidence type="ECO:0000256" key="1">
    <source>
        <dbReference type="SAM" id="Coils"/>
    </source>
</evidence>
<dbReference type="Gene3D" id="1.10.10.10">
    <property type="entry name" value="Winged helix-like DNA-binding domain superfamily/Winged helix DNA-binding domain"/>
    <property type="match status" value="1"/>
</dbReference>
<dbReference type="OrthoDB" id="1488700at2"/>
<keyword evidence="4" id="KW-0808">Transferase</keyword>
<dbReference type="RefSeq" id="WP_096896050.1">
    <property type="nucleotide sequence ID" value="NZ_BAOS01000038.1"/>
</dbReference>
<evidence type="ECO:0000256" key="2">
    <source>
        <dbReference type="SAM" id="SignalP"/>
    </source>
</evidence>
<reference evidence="5" key="1">
    <citation type="journal article" date="2017" name="Environ. Microbiol. Rep.">
        <title>Genetic Diversity of Marine Anaerobic Ammonium-Oxidizing Bacteria as Revealed by Genomic and Proteomic Analyses of 'Candidatus Scalindua japonica'.</title>
        <authorList>
            <person name="Oshiki M."/>
            <person name="Mizuto K."/>
            <person name="Kimura Z."/>
            <person name="Kindaichi T."/>
            <person name="Satoh H."/>
            <person name="Okabe S."/>
        </authorList>
    </citation>
    <scope>NUCLEOTIDE SEQUENCE [LARGE SCALE GENOMIC DNA]</scope>
    <source>
        <strain evidence="5">husup-a2</strain>
    </source>
</reference>
<keyword evidence="2" id="KW-0732">Signal</keyword>
<dbReference type="Pfam" id="PF13884">
    <property type="entry name" value="Peptidase_S74"/>
    <property type="match status" value="1"/>
</dbReference>
<dbReference type="EMBL" id="BAOS01000038">
    <property type="protein sequence ID" value="GAX62658.1"/>
    <property type="molecule type" value="Genomic_DNA"/>
</dbReference>
<evidence type="ECO:0000313" key="4">
    <source>
        <dbReference type="EMBL" id="GAX62658.1"/>
    </source>
</evidence>
<protein>
    <submittedName>
        <fullName evidence="4">Phosphotransferase system cellobiose-specific component IIC</fullName>
    </submittedName>
</protein>
<organism evidence="4 5">
    <name type="scientific">Candidatus Scalindua japonica</name>
    <dbReference type="NCBI Taxonomy" id="1284222"/>
    <lineage>
        <taxon>Bacteria</taxon>
        <taxon>Pseudomonadati</taxon>
        <taxon>Planctomycetota</taxon>
        <taxon>Candidatus Brocadiia</taxon>
        <taxon>Candidatus Brocadiales</taxon>
        <taxon>Candidatus Scalinduaceae</taxon>
        <taxon>Candidatus Scalindua</taxon>
    </lineage>
</organism>